<evidence type="ECO:0000313" key="6">
    <source>
        <dbReference type="EMBL" id="OGY94736.1"/>
    </source>
</evidence>
<dbReference type="Gene3D" id="1.20.1250.20">
    <property type="entry name" value="MFS general substrate transporter like domains"/>
    <property type="match status" value="2"/>
</dbReference>
<evidence type="ECO:0000256" key="4">
    <source>
        <dbReference type="SAM" id="Phobius"/>
    </source>
</evidence>
<feature type="transmembrane region" description="Helical" evidence="4">
    <location>
        <begin position="247"/>
        <end position="265"/>
    </location>
</feature>
<dbReference type="InterPro" id="IPR036259">
    <property type="entry name" value="MFS_trans_sf"/>
</dbReference>
<dbReference type="InterPro" id="IPR011701">
    <property type="entry name" value="MFS"/>
</dbReference>
<dbReference type="EMBL" id="MHKQ01000004">
    <property type="protein sequence ID" value="OGY94736.1"/>
    <property type="molecule type" value="Genomic_DNA"/>
</dbReference>
<keyword evidence="2 4" id="KW-1133">Transmembrane helix</keyword>
<feature type="transmembrane region" description="Helical" evidence="4">
    <location>
        <begin position="171"/>
        <end position="196"/>
    </location>
</feature>
<feature type="transmembrane region" description="Helical" evidence="4">
    <location>
        <begin position="20"/>
        <end position="41"/>
    </location>
</feature>
<dbReference type="PANTHER" id="PTHR23526">
    <property type="entry name" value="INTEGRAL MEMBRANE TRANSPORT PROTEIN-RELATED"/>
    <property type="match status" value="1"/>
</dbReference>
<dbReference type="Proteomes" id="UP000177626">
    <property type="component" value="Unassembled WGS sequence"/>
</dbReference>
<dbReference type="InterPro" id="IPR020846">
    <property type="entry name" value="MFS_dom"/>
</dbReference>
<feature type="transmembrane region" description="Helical" evidence="4">
    <location>
        <begin position="106"/>
        <end position="124"/>
    </location>
</feature>
<dbReference type="SUPFAM" id="SSF103473">
    <property type="entry name" value="MFS general substrate transporter"/>
    <property type="match status" value="2"/>
</dbReference>
<feature type="transmembrane region" description="Helical" evidence="4">
    <location>
        <begin position="217"/>
        <end position="241"/>
    </location>
</feature>
<keyword evidence="1 4" id="KW-0812">Transmembrane</keyword>
<evidence type="ECO:0000256" key="2">
    <source>
        <dbReference type="ARBA" id="ARBA00022989"/>
    </source>
</evidence>
<keyword evidence="3 4" id="KW-0472">Membrane</keyword>
<proteinExistence type="predicted"/>
<feature type="transmembrane region" description="Helical" evidence="4">
    <location>
        <begin position="372"/>
        <end position="390"/>
    </location>
</feature>
<evidence type="ECO:0000256" key="1">
    <source>
        <dbReference type="ARBA" id="ARBA00022692"/>
    </source>
</evidence>
<sequence>MLHFVKSFLPHNMGRQVKELFVFTTLINFALALVMIFEPIYLYKIGYGLNEIMIFYFMVYVLYFILAPLGGKFAHYFGYEQSMFVGSVFFIIFYVSLFFIAQYPILFYITPVIFALQKMFYWPAYHANFARFSDQREEGREISTLTAAVSLVFVAGPVLAGFIVSGWGYGALFTVASVIFLAANIPTLMTSEHLSLPSFPYKKAYSDLFSRENRKSFFGYIGFGEELVVMIIWPIFISIVIADIFDLGLVVTLATLITTLVVVYIGKLTDSINKRKVLSLGSYIYALAWFFRIFIVNTVGVFFVDTLSRLGKDIISVPLIALSYQKAKDQEASHKKVVMNQVLFFEMGLIVGKVLAIVAVYFLTLLIADEALAFKLTFILAGAMSLLYMLL</sequence>
<dbReference type="GO" id="GO:0022857">
    <property type="term" value="F:transmembrane transporter activity"/>
    <property type="evidence" value="ECO:0007669"/>
    <property type="project" value="InterPro"/>
</dbReference>
<name>A0A1G2C0J0_9BACT</name>
<feature type="transmembrane region" description="Helical" evidence="4">
    <location>
        <begin position="53"/>
        <end position="71"/>
    </location>
</feature>
<gene>
    <name evidence="6" type="ORF">A2406_03740</name>
</gene>
<evidence type="ECO:0000313" key="7">
    <source>
        <dbReference type="Proteomes" id="UP000177626"/>
    </source>
</evidence>
<dbReference type="InterPro" id="IPR052528">
    <property type="entry name" value="Sugar_transport-like"/>
</dbReference>
<feature type="transmembrane region" description="Helical" evidence="4">
    <location>
        <begin position="343"/>
        <end position="366"/>
    </location>
</feature>
<dbReference type="PROSITE" id="PS50850">
    <property type="entry name" value="MFS"/>
    <property type="match status" value="1"/>
</dbReference>
<dbReference type="Pfam" id="PF07690">
    <property type="entry name" value="MFS_1"/>
    <property type="match status" value="1"/>
</dbReference>
<dbReference type="PANTHER" id="PTHR23526:SF2">
    <property type="entry name" value="MAJOR FACILITATOR SUPERFAMILY (MFS) PROFILE DOMAIN-CONTAINING PROTEIN"/>
    <property type="match status" value="1"/>
</dbReference>
<reference evidence="6 7" key="1">
    <citation type="journal article" date="2016" name="Nat. Commun.">
        <title>Thousands of microbial genomes shed light on interconnected biogeochemical processes in an aquifer system.</title>
        <authorList>
            <person name="Anantharaman K."/>
            <person name="Brown C.T."/>
            <person name="Hug L.A."/>
            <person name="Sharon I."/>
            <person name="Castelle C.J."/>
            <person name="Probst A.J."/>
            <person name="Thomas B.C."/>
            <person name="Singh A."/>
            <person name="Wilkins M.J."/>
            <person name="Karaoz U."/>
            <person name="Brodie E.L."/>
            <person name="Williams K.H."/>
            <person name="Hubbard S.S."/>
            <person name="Banfield J.F."/>
        </authorList>
    </citation>
    <scope>NUCLEOTIDE SEQUENCE [LARGE SCALE GENOMIC DNA]</scope>
</reference>
<dbReference type="AlphaFoldDB" id="A0A1G2C0J0"/>
<feature type="transmembrane region" description="Helical" evidence="4">
    <location>
        <begin position="145"/>
        <end position="165"/>
    </location>
</feature>
<feature type="transmembrane region" description="Helical" evidence="4">
    <location>
        <begin position="277"/>
        <end position="295"/>
    </location>
</feature>
<feature type="domain" description="Major facilitator superfamily (MFS) profile" evidence="5">
    <location>
        <begin position="154"/>
        <end position="391"/>
    </location>
</feature>
<feature type="transmembrane region" description="Helical" evidence="4">
    <location>
        <begin position="83"/>
        <end position="100"/>
    </location>
</feature>
<comment type="caution">
    <text evidence="6">The sequence shown here is derived from an EMBL/GenBank/DDBJ whole genome shotgun (WGS) entry which is preliminary data.</text>
</comment>
<evidence type="ECO:0000256" key="3">
    <source>
        <dbReference type="ARBA" id="ARBA00023136"/>
    </source>
</evidence>
<evidence type="ECO:0000259" key="5">
    <source>
        <dbReference type="PROSITE" id="PS50850"/>
    </source>
</evidence>
<organism evidence="6 7">
    <name type="scientific">Candidatus Komeilibacteria bacterium RIFOXYC1_FULL_37_11</name>
    <dbReference type="NCBI Taxonomy" id="1798555"/>
    <lineage>
        <taxon>Bacteria</taxon>
        <taxon>Candidatus Komeiliibacteriota</taxon>
    </lineage>
</organism>
<protein>
    <recommendedName>
        <fullName evidence="5">Major facilitator superfamily (MFS) profile domain-containing protein</fullName>
    </recommendedName>
</protein>
<accession>A0A1G2C0J0</accession>